<dbReference type="SUPFAM" id="SSF103506">
    <property type="entry name" value="Mitochondrial carrier"/>
    <property type="match status" value="1"/>
</dbReference>
<dbReference type="GO" id="GO:0016020">
    <property type="term" value="C:membrane"/>
    <property type="evidence" value="ECO:0007669"/>
    <property type="project" value="UniProtKB-SubCell"/>
</dbReference>
<dbReference type="PROSITE" id="PS50920">
    <property type="entry name" value="SOLCAR"/>
    <property type="match status" value="3"/>
</dbReference>
<sequence>MPENSRGSGQLSLFGTPAIDQAVCGIGAGCVSVLCMHPLDLLKVKLQVSSNSSPSSAFHLRHPDSTLKIKSNSISSLKEIVKNDGFFGLYRGLTPNIVGNAASWGFYFMWYRMIKDRMSTDSEGKTIKLTASQHLLASASSGFVTAMITNPLWVVKTRMFTSRADDSGAYKNLWDGLVRISKEEGLRGLWKGSVLALIGVSNGAIQFMTYEELKRWRQDLIRPESSGSRNSSEVDSIPLSNLEYILLSGASKFVAIGVTYPYQVVRSRLQNQLFVRHPQTPRSWSTGLSSIPTPITIPSSSPPTAVHYQSIAHCILHTYRTEGFKAFYKGLGINALRVLPGTCVAFLVYENLSNSFIKLASQKN</sequence>
<evidence type="ECO:0000256" key="4">
    <source>
        <dbReference type="ARBA" id="ARBA00022692"/>
    </source>
</evidence>
<evidence type="ECO:0000256" key="1">
    <source>
        <dbReference type="ARBA" id="ARBA00004141"/>
    </source>
</evidence>
<name>A0A2S4UTP3_9BASI</name>
<keyword evidence="4 8" id="KW-0812">Transmembrane</keyword>
<dbReference type="AlphaFoldDB" id="A0A2S4UTP3"/>
<dbReference type="GO" id="GO:0055085">
    <property type="term" value="P:transmembrane transport"/>
    <property type="evidence" value="ECO:0007669"/>
    <property type="project" value="InterPro"/>
</dbReference>
<dbReference type="VEuPathDB" id="FungiDB:PSHT_12379"/>
<dbReference type="InterPro" id="IPR018108">
    <property type="entry name" value="MCP_transmembrane"/>
</dbReference>
<evidence type="ECO:0000256" key="5">
    <source>
        <dbReference type="ARBA" id="ARBA00022737"/>
    </source>
</evidence>
<dbReference type="Gene3D" id="1.50.40.10">
    <property type="entry name" value="Mitochondrial carrier domain"/>
    <property type="match status" value="1"/>
</dbReference>
<evidence type="ECO:0000256" key="3">
    <source>
        <dbReference type="ARBA" id="ARBA00022448"/>
    </source>
</evidence>
<proteinExistence type="inferred from homology"/>
<protein>
    <submittedName>
        <fullName evidence="10">Uncharacterized protein</fullName>
    </submittedName>
</protein>
<organism evidence="10 11">
    <name type="scientific">Puccinia striiformis</name>
    <dbReference type="NCBI Taxonomy" id="27350"/>
    <lineage>
        <taxon>Eukaryota</taxon>
        <taxon>Fungi</taxon>
        <taxon>Dikarya</taxon>
        <taxon>Basidiomycota</taxon>
        <taxon>Pucciniomycotina</taxon>
        <taxon>Pucciniomycetes</taxon>
        <taxon>Pucciniales</taxon>
        <taxon>Pucciniaceae</taxon>
        <taxon>Puccinia</taxon>
    </lineage>
</organism>
<dbReference type="VEuPathDB" id="FungiDB:PSTT_12988"/>
<dbReference type="PANTHER" id="PTHR45683">
    <property type="entry name" value="MITOCHONDRIAL NICOTINAMIDE ADENINE DINUCLEOTIDE TRANSPORTER 1-RELATED-RELATED"/>
    <property type="match status" value="1"/>
</dbReference>
<keyword evidence="11" id="KW-1185">Reference proteome</keyword>
<gene>
    <name evidence="10" type="ORF">PSTT_12988</name>
</gene>
<evidence type="ECO:0000256" key="8">
    <source>
        <dbReference type="PROSITE-ProRule" id="PRU00282"/>
    </source>
</evidence>
<dbReference type="InterPro" id="IPR044712">
    <property type="entry name" value="SLC25A32-like"/>
</dbReference>
<keyword evidence="7 8" id="KW-0472">Membrane</keyword>
<dbReference type="InterPro" id="IPR023395">
    <property type="entry name" value="MCP_dom_sf"/>
</dbReference>
<evidence type="ECO:0000313" key="11">
    <source>
        <dbReference type="Proteomes" id="UP000239156"/>
    </source>
</evidence>
<dbReference type="Pfam" id="PF00153">
    <property type="entry name" value="Mito_carr"/>
    <property type="match status" value="3"/>
</dbReference>
<dbReference type="EMBL" id="PKSL01000174">
    <property type="protein sequence ID" value="POW00657.1"/>
    <property type="molecule type" value="Genomic_DNA"/>
</dbReference>
<feature type="repeat" description="Solcar" evidence="8">
    <location>
        <begin position="243"/>
        <end position="355"/>
    </location>
</feature>
<reference evidence="10" key="1">
    <citation type="submission" date="2017-12" db="EMBL/GenBank/DDBJ databases">
        <title>Gene loss provides genomic basis for host adaptation in cereal stripe rust fungi.</title>
        <authorList>
            <person name="Xia C."/>
        </authorList>
    </citation>
    <scope>NUCLEOTIDE SEQUENCE [LARGE SCALE GENOMIC DNA]</scope>
    <source>
        <strain evidence="10">93-210</strain>
    </source>
</reference>
<evidence type="ECO:0000256" key="7">
    <source>
        <dbReference type="ARBA" id="ARBA00023136"/>
    </source>
</evidence>
<comment type="subcellular location">
    <subcellularLocation>
        <location evidence="1">Membrane</location>
        <topology evidence="1">Multi-pass membrane protein</topology>
    </subcellularLocation>
</comment>
<evidence type="ECO:0000256" key="9">
    <source>
        <dbReference type="RuleBase" id="RU000488"/>
    </source>
</evidence>
<feature type="repeat" description="Solcar" evidence="8">
    <location>
        <begin position="16"/>
        <end position="117"/>
    </location>
</feature>
<keyword evidence="6" id="KW-1133">Transmembrane helix</keyword>
<evidence type="ECO:0000256" key="6">
    <source>
        <dbReference type="ARBA" id="ARBA00022989"/>
    </source>
</evidence>
<keyword evidence="3 9" id="KW-0813">Transport</keyword>
<dbReference type="Proteomes" id="UP000239156">
    <property type="component" value="Unassembled WGS sequence"/>
</dbReference>
<accession>A0A2S4UTP3</accession>
<dbReference type="GO" id="GO:0006862">
    <property type="term" value="P:nucleotide transport"/>
    <property type="evidence" value="ECO:0007669"/>
    <property type="project" value="InterPro"/>
</dbReference>
<comment type="caution">
    <text evidence="10">The sequence shown here is derived from an EMBL/GenBank/DDBJ whole genome shotgun (WGS) entry which is preliminary data.</text>
</comment>
<evidence type="ECO:0000256" key="2">
    <source>
        <dbReference type="ARBA" id="ARBA00006375"/>
    </source>
</evidence>
<evidence type="ECO:0000313" key="10">
    <source>
        <dbReference type="EMBL" id="POW00657.1"/>
    </source>
</evidence>
<keyword evidence="5" id="KW-0677">Repeat</keyword>
<feature type="repeat" description="Solcar" evidence="8">
    <location>
        <begin position="129"/>
        <end position="216"/>
    </location>
</feature>
<comment type="similarity">
    <text evidence="2 9">Belongs to the mitochondrial carrier (TC 2.A.29) family.</text>
</comment>